<dbReference type="EMBL" id="BANX01000023">
    <property type="protein sequence ID" value="GAC69327.1"/>
    <property type="molecule type" value="Genomic_DNA"/>
</dbReference>
<sequence>MVEASYYVRMTSGSSGTPRLIGVPAPYLQWARWAAVGAVAAALGHEAIAIAGNRMSTGGDDVGGTLVLGDHVSVFSGVVGPHSTGDSADFTADLAPQIRAGVDHRLRRGRIGWCWSWDGEWHDLGQTCTDGQVAGSVPPGWSTTQAAQQIFTLIGEPDHQDGRDAVFGLVRRCETRAVTPYRLRDVVSRVAADSDRGIAVLAAAGVLGDAPGVDVPGVDGISEAAALAAVRDWLARSALDLSDYPPENLSADPLEFGWHITNPVRSGFGANFDRISFYITHSGELIESTRIRAILPEQPQAFADLCRRAHSR</sequence>
<comment type="caution">
    <text evidence="1">The sequence shown here is derived from an EMBL/GenBank/DDBJ whole genome shotgun (WGS) entry which is preliminary data.</text>
</comment>
<dbReference type="STRING" id="1223545.GS4_23_01240"/>
<organism evidence="1 2">
    <name type="scientific">Gordonia soli NBRC 108243</name>
    <dbReference type="NCBI Taxonomy" id="1223545"/>
    <lineage>
        <taxon>Bacteria</taxon>
        <taxon>Bacillati</taxon>
        <taxon>Actinomycetota</taxon>
        <taxon>Actinomycetes</taxon>
        <taxon>Mycobacteriales</taxon>
        <taxon>Gordoniaceae</taxon>
        <taxon>Gordonia</taxon>
    </lineage>
</organism>
<name>M0QPG6_9ACTN</name>
<protein>
    <submittedName>
        <fullName evidence="1">Uncharacterized protein</fullName>
    </submittedName>
</protein>
<dbReference type="AlphaFoldDB" id="M0QPG6"/>
<accession>M0QPG6</accession>
<proteinExistence type="predicted"/>
<reference evidence="1 2" key="1">
    <citation type="submission" date="2013-01" db="EMBL/GenBank/DDBJ databases">
        <title>Whole genome shotgun sequence of Gordonia soli NBRC 108243.</title>
        <authorList>
            <person name="Isaki-Nakamura S."/>
            <person name="Hosoyama A."/>
            <person name="Tsuchikane K."/>
            <person name="Ando Y."/>
            <person name="Baba S."/>
            <person name="Ohji S."/>
            <person name="Hamada M."/>
            <person name="Tamura T."/>
            <person name="Yamazoe A."/>
            <person name="Yamazaki S."/>
            <person name="Fujita N."/>
        </authorList>
    </citation>
    <scope>NUCLEOTIDE SEQUENCE [LARGE SCALE GENOMIC DNA]</scope>
    <source>
        <strain evidence="1 2">NBRC 108243</strain>
    </source>
</reference>
<keyword evidence="2" id="KW-1185">Reference proteome</keyword>
<evidence type="ECO:0000313" key="2">
    <source>
        <dbReference type="Proteomes" id="UP000011666"/>
    </source>
</evidence>
<gene>
    <name evidence="1" type="ORF">GS4_23_01240</name>
</gene>
<evidence type="ECO:0000313" key="1">
    <source>
        <dbReference type="EMBL" id="GAC69327.1"/>
    </source>
</evidence>
<dbReference type="Proteomes" id="UP000011666">
    <property type="component" value="Unassembled WGS sequence"/>
</dbReference>